<keyword evidence="3" id="KW-1185">Reference proteome</keyword>
<dbReference type="Pfam" id="PF13349">
    <property type="entry name" value="DUF4097"/>
    <property type="match status" value="1"/>
</dbReference>
<dbReference type="PANTHER" id="PTHR34094:SF1">
    <property type="entry name" value="PROTEIN FAM185A"/>
    <property type="match status" value="1"/>
</dbReference>
<dbReference type="Proteomes" id="UP001595882">
    <property type="component" value="Unassembled WGS sequence"/>
</dbReference>
<accession>A0ABV8WR61</accession>
<dbReference type="RefSeq" id="WP_390248279.1">
    <property type="nucleotide sequence ID" value="NZ_JBHSDT010000001.1"/>
</dbReference>
<dbReference type="PANTHER" id="PTHR34094">
    <property type="match status" value="1"/>
</dbReference>
<sequence length="285" mass="31450">MSKLKVLITIAILLIVVGGIGSVFSYRIVANTDTESVQKEEVNGENIVNIELDVNNEQVEIIPTLGEMITIELADNGSNSDTELIIEKNADTLNIQTSNNYKLFSFNIFNWTRHLKVYVPNKMYHSLNIEIGNGGIVMNDLSINDLYAETSNGEIDIADVEAKHSEMRTNNGKIKLKNINTETIQLSTNNGKIEMEQIDGTIIGKTDNGAISLVTDNLDRSIELQSHNGSINVKTDNEPTNVTFDTNVHNGKINLFNDPNWPSVIGNGDHLIKLSTHNGSITVNE</sequence>
<evidence type="ECO:0000313" key="2">
    <source>
        <dbReference type="EMBL" id="MFC4401568.1"/>
    </source>
</evidence>
<protein>
    <submittedName>
        <fullName evidence="2">DUF4097 domain-containing protein</fullName>
    </submittedName>
</protein>
<name>A0ABV8WR61_9BACI</name>
<evidence type="ECO:0000313" key="3">
    <source>
        <dbReference type="Proteomes" id="UP001595882"/>
    </source>
</evidence>
<evidence type="ECO:0000259" key="1">
    <source>
        <dbReference type="Pfam" id="PF13349"/>
    </source>
</evidence>
<gene>
    <name evidence="2" type="ORF">ACFOY7_00455</name>
</gene>
<dbReference type="EMBL" id="JBHSDT010000001">
    <property type="protein sequence ID" value="MFC4401568.1"/>
    <property type="molecule type" value="Genomic_DNA"/>
</dbReference>
<feature type="domain" description="DUF4097" evidence="1">
    <location>
        <begin position="49"/>
        <end position="283"/>
    </location>
</feature>
<organism evidence="2 3">
    <name type="scientific">Gracilibacillus xinjiangensis</name>
    <dbReference type="NCBI Taxonomy" id="1193282"/>
    <lineage>
        <taxon>Bacteria</taxon>
        <taxon>Bacillati</taxon>
        <taxon>Bacillota</taxon>
        <taxon>Bacilli</taxon>
        <taxon>Bacillales</taxon>
        <taxon>Bacillaceae</taxon>
        <taxon>Gracilibacillus</taxon>
    </lineage>
</organism>
<reference evidence="3" key="1">
    <citation type="journal article" date="2019" name="Int. J. Syst. Evol. Microbiol.">
        <title>The Global Catalogue of Microorganisms (GCM) 10K type strain sequencing project: providing services to taxonomists for standard genome sequencing and annotation.</title>
        <authorList>
            <consortium name="The Broad Institute Genomics Platform"/>
            <consortium name="The Broad Institute Genome Sequencing Center for Infectious Disease"/>
            <person name="Wu L."/>
            <person name="Ma J."/>
        </authorList>
    </citation>
    <scope>NUCLEOTIDE SEQUENCE [LARGE SCALE GENOMIC DNA]</scope>
    <source>
        <strain evidence="3">CCUG 37865</strain>
    </source>
</reference>
<proteinExistence type="predicted"/>
<dbReference type="InterPro" id="IPR025164">
    <property type="entry name" value="Toastrack_DUF4097"/>
</dbReference>
<comment type="caution">
    <text evidence="2">The sequence shown here is derived from an EMBL/GenBank/DDBJ whole genome shotgun (WGS) entry which is preliminary data.</text>
</comment>